<dbReference type="EMBL" id="BAABDD010000009">
    <property type="protein sequence ID" value="GAA3744221.1"/>
    <property type="molecule type" value="Genomic_DNA"/>
</dbReference>
<gene>
    <name evidence="1" type="ORF">GCM10022402_24870</name>
</gene>
<sequence>MIIGAAVCPHPPVLLRELAGQHDTAAPLRRACTSALTALLKLRPEVIVVVGGAATSGVHHGGRIPVREFGGAQPDRLGEPALPLSLGVGRRLLDETGAAPAVELIAVEWEAASAQIERLAQQLAARPERIGLLVMGDGSARRGSRAPGYVDERAIELDKRIGAALATGDAAFLSRVEPHLATELLVAGRAAFAVLGSAVTASGASVHAETHYADDPLGVMYFVVVWVCAFS</sequence>
<keyword evidence="2" id="KW-1185">Reference proteome</keyword>
<dbReference type="Proteomes" id="UP001500908">
    <property type="component" value="Unassembled WGS sequence"/>
</dbReference>
<name>A0ABP7FQW9_9ACTN</name>
<reference evidence="2" key="1">
    <citation type="journal article" date="2019" name="Int. J. Syst. Evol. Microbiol.">
        <title>The Global Catalogue of Microorganisms (GCM) 10K type strain sequencing project: providing services to taxonomists for standard genome sequencing and annotation.</title>
        <authorList>
            <consortium name="The Broad Institute Genomics Platform"/>
            <consortium name="The Broad Institute Genome Sequencing Center for Infectious Disease"/>
            <person name="Wu L."/>
            <person name="Ma J."/>
        </authorList>
    </citation>
    <scope>NUCLEOTIDE SEQUENCE [LARGE SCALE GENOMIC DNA]</scope>
    <source>
        <strain evidence="2">JCM 17137</strain>
    </source>
</reference>
<comment type="caution">
    <text evidence="1">The sequence shown here is derived from an EMBL/GenBank/DDBJ whole genome shotgun (WGS) entry which is preliminary data.</text>
</comment>
<evidence type="ECO:0000313" key="1">
    <source>
        <dbReference type="EMBL" id="GAA3744221.1"/>
    </source>
</evidence>
<dbReference type="RefSeq" id="WP_344971106.1">
    <property type="nucleotide sequence ID" value="NZ_BAABDD010000009.1"/>
</dbReference>
<dbReference type="Gene3D" id="3.40.830.10">
    <property type="entry name" value="LigB-like"/>
    <property type="match status" value="2"/>
</dbReference>
<organism evidence="1 2">
    <name type="scientific">Salinactinospora qingdaonensis</name>
    <dbReference type="NCBI Taxonomy" id="702744"/>
    <lineage>
        <taxon>Bacteria</taxon>
        <taxon>Bacillati</taxon>
        <taxon>Actinomycetota</taxon>
        <taxon>Actinomycetes</taxon>
        <taxon>Streptosporangiales</taxon>
        <taxon>Nocardiopsidaceae</taxon>
        <taxon>Salinactinospora</taxon>
    </lineage>
</organism>
<protein>
    <recommendedName>
        <fullName evidence="3">Catalytic LigB subunit of aromatic ring-opening dioxygenase</fullName>
    </recommendedName>
</protein>
<accession>A0ABP7FQW9</accession>
<evidence type="ECO:0008006" key="3">
    <source>
        <dbReference type="Google" id="ProtNLM"/>
    </source>
</evidence>
<proteinExistence type="predicted"/>
<evidence type="ECO:0000313" key="2">
    <source>
        <dbReference type="Proteomes" id="UP001500908"/>
    </source>
</evidence>